<dbReference type="RefSeq" id="WP_035786843.1">
    <property type="nucleotide sequence ID" value="NZ_LFPD01000034.1"/>
</dbReference>
<dbReference type="AlphaFoldDB" id="A0A846JL01"/>
<gene>
    <name evidence="1" type="ORF">FDB51_07940</name>
</gene>
<proteinExistence type="predicted"/>
<accession>A0A846JL01</accession>
<comment type="caution">
    <text evidence="1">The sequence shown here is derived from an EMBL/GenBank/DDBJ whole genome shotgun (WGS) entry which is preliminary data.</text>
</comment>
<evidence type="ECO:0000313" key="2">
    <source>
        <dbReference type="Proteomes" id="UP000473681"/>
    </source>
</evidence>
<dbReference type="Proteomes" id="UP000473681">
    <property type="component" value="Unassembled WGS sequence"/>
</dbReference>
<reference evidence="1 2" key="1">
    <citation type="submission" date="2019-04" db="EMBL/GenBank/DDBJ databases">
        <title>Genome sequencing of Clostridium botulinum Groups I-IV and Clostridium butyricum.</title>
        <authorList>
            <person name="Brunt J."/>
            <person name="Van Vliet A.H.M."/>
            <person name="Stringer S.C."/>
            <person name="Carter A.T."/>
            <person name="Peck M.W."/>
        </authorList>
    </citation>
    <scope>NUCLEOTIDE SEQUENCE [LARGE SCALE GENOMIC DNA]</scope>
    <source>
        <strain evidence="1 2">CB-K-33E</strain>
    </source>
</reference>
<sequence>MKYLLGSHFWGMDTEESDKDYLEFVLPTKEEMFWGKFRSTQTKDEYGNDINIKDIRLMLKEVKKGSLRMFEMMYAPLADDDCNLILETIRKYLWSNRDKLFKELRIEFMKVIIGESRSRIKLLEKDFNGKELAHLQKLYWLLYITYNYKNPFHIMLTDTNKQTLKKIRLNPDKALFETLKEDFKFGYYIDFGEPLEEKPILEELEKLMIKIVV</sequence>
<name>A0A846JL01_CLOBO</name>
<organism evidence="1 2">
    <name type="scientific">Clostridium botulinum</name>
    <dbReference type="NCBI Taxonomy" id="1491"/>
    <lineage>
        <taxon>Bacteria</taxon>
        <taxon>Bacillati</taxon>
        <taxon>Bacillota</taxon>
        <taxon>Clostridia</taxon>
        <taxon>Eubacteriales</taxon>
        <taxon>Clostridiaceae</taxon>
        <taxon>Clostridium</taxon>
    </lineage>
</organism>
<protein>
    <submittedName>
        <fullName evidence="1">Uncharacterized protein</fullName>
    </submittedName>
</protein>
<dbReference type="EMBL" id="SWVK01000009">
    <property type="protein sequence ID" value="NFN35060.1"/>
    <property type="molecule type" value="Genomic_DNA"/>
</dbReference>
<evidence type="ECO:0000313" key="1">
    <source>
        <dbReference type="EMBL" id="NFN35060.1"/>
    </source>
</evidence>